<evidence type="ECO:0000256" key="1">
    <source>
        <dbReference type="ARBA" id="ARBA00022612"/>
    </source>
</evidence>
<dbReference type="EMBL" id="CP049055">
    <property type="protein sequence ID" value="QII11231.1"/>
    <property type="molecule type" value="Genomic_DNA"/>
</dbReference>
<dbReference type="NCBIfam" id="TIGR01630">
    <property type="entry name" value="psiM2_ORF9"/>
    <property type="match status" value="1"/>
</dbReference>
<feature type="domain" description="Terminase large subunit gp17-like C-terminal" evidence="2">
    <location>
        <begin position="335"/>
        <end position="480"/>
    </location>
</feature>
<dbReference type="RefSeq" id="WP_164994798.1">
    <property type="nucleotide sequence ID" value="NZ_CP049055.1"/>
</dbReference>
<organism evidence="3 4">
    <name type="scientific">Kuenenia stuttgartiensis</name>
    <dbReference type="NCBI Taxonomy" id="174633"/>
    <lineage>
        <taxon>Bacteria</taxon>
        <taxon>Pseudomonadati</taxon>
        <taxon>Planctomycetota</taxon>
        <taxon>Candidatus Brocadiia</taxon>
        <taxon>Candidatus Brocadiales</taxon>
        <taxon>Candidatus Brocadiaceae</taxon>
        <taxon>Candidatus Kuenenia</taxon>
    </lineage>
</organism>
<gene>
    <name evidence="3" type="ORF">KsCSTR_18520</name>
</gene>
<accession>A0A6G7GP69</accession>
<dbReference type="Gene3D" id="3.30.420.240">
    <property type="match status" value="1"/>
</dbReference>
<evidence type="ECO:0000313" key="3">
    <source>
        <dbReference type="EMBL" id="QII11231.1"/>
    </source>
</evidence>
<dbReference type="Pfam" id="PF17289">
    <property type="entry name" value="Terminase_6C"/>
    <property type="match status" value="1"/>
</dbReference>
<evidence type="ECO:0000313" key="4">
    <source>
        <dbReference type="Proteomes" id="UP000501926"/>
    </source>
</evidence>
<dbReference type="InterPro" id="IPR006517">
    <property type="entry name" value="Phage_terminase_lsu-like_C"/>
</dbReference>
<sequence>MKKKFSDKKFEIRAQEILERMKVDARPFEDSAEEKKKRMERARDDRGYFFQTYLPHYFSKPPAEFHKELLEYSDMEGEPVFIAAPREHAKSTLCTLAIPLHDIVYKKKHFLIIISDTEDLAADFCQFIQMELESNERLRNDFGELVRQGFWRAEDFTAKNGVRIKARGRGQKVRGLRNRQYRPDRILIDDLENDKNVRNPRLVKETIDWLLTAVLGSAAENYSFMMIGTMLSKKSVLSEMMSMKSEDDPEKPRYFSKIFRAITVGAYNDTPLPLWPEAWSMERLLKRKGQMGSVRFNQEMMNDPRDEDGMFREEWIRYYYPEEIVGKPLRVYTFIDPSSESGASNDYKAIITIGIDNDGIIYVLDAYIRRVSPNEMAKVAYSRYEEHHPLMMSMEENALGEFAQSPFQLVARDKGYQLPISGMKNTIAKEARIGRISPHVERGILRFRKSHSDQDLLIEQLVYFPSTTMHDDGPDALEGAVDLAEKGSGIIEYRTSGEKRVCYGRDMKQYMRN</sequence>
<evidence type="ECO:0000259" key="2">
    <source>
        <dbReference type="Pfam" id="PF17289"/>
    </source>
</evidence>
<protein>
    <recommendedName>
        <fullName evidence="2">Terminase large subunit gp17-like C-terminal domain-containing protein</fullName>
    </recommendedName>
</protein>
<reference evidence="3 4" key="1">
    <citation type="submission" date="2020-02" db="EMBL/GenBank/DDBJ databases">
        <title>Newly sequenced genome of strain CSTR1 showed variability in Candidatus Kuenenia stuttgartiensis genomes.</title>
        <authorList>
            <person name="Ding C."/>
            <person name="Adrian L."/>
        </authorList>
    </citation>
    <scope>NUCLEOTIDE SEQUENCE [LARGE SCALE GENOMIC DNA]</scope>
    <source>
        <strain evidence="3 4">CSTR1</strain>
    </source>
</reference>
<keyword evidence="1" id="KW-1188">Viral release from host cell</keyword>
<dbReference type="InterPro" id="IPR035421">
    <property type="entry name" value="Terminase_6C"/>
</dbReference>
<dbReference type="Gene3D" id="3.40.50.300">
    <property type="entry name" value="P-loop containing nucleotide triphosphate hydrolases"/>
    <property type="match status" value="1"/>
</dbReference>
<dbReference type="InterPro" id="IPR027417">
    <property type="entry name" value="P-loop_NTPase"/>
</dbReference>
<dbReference type="AlphaFoldDB" id="A0A6G7GP69"/>
<proteinExistence type="predicted"/>
<dbReference type="Proteomes" id="UP000501926">
    <property type="component" value="Chromosome"/>
</dbReference>
<name>A0A6G7GP69_KUEST</name>